<dbReference type="Gene3D" id="3.30.565.10">
    <property type="entry name" value="Histidine kinase-like ATPase, C-terminal domain"/>
    <property type="match status" value="1"/>
</dbReference>
<accession>A0A2A2DBH8</accession>
<dbReference type="SUPFAM" id="SSF55874">
    <property type="entry name" value="ATPase domain of HSP90 chaperone/DNA topoisomerase II/histidine kinase"/>
    <property type="match status" value="1"/>
</dbReference>
<protein>
    <submittedName>
        <fullName evidence="2">Uncharacterized protein</fullName>
    </submittedName>
</protein>
<evidence type="ECO:0000256" key="1">
    <source>
        <dbReference type="SAM" id="MobiDB-lite"/>
    </source>
</evidence>
<dbReference type="EMBL" id="NSJV01000227">
    <property type="protein sequence ID" value="PAU48652.1"/>
    <property type="molecule type" value="Genomic_DNA"/>
</dbReference>
<proteinExistence type="predicted"/>
<dbReference type="AlphaFoldDB" id="A0A2A2DBH8"/>
<dbReference type="InterPro" id="IPR036890">
    <property type="entry name" value="HATPase_C_sf"/>
</dbReference>
<evidence type="ECO:0000313" key="3">
    <source>
        <dbReference type="Proteomes" id="UP000218944"/>
    </source>
</evidence>
<comment type="caution">
    <text evidence="2">The sequence shown here is derived from an EMBL/GenBank/DDBJ whole genome shotgun (WGS) entry which is preliminary data.</text>
</comment>
<evidence type="ECO:0000313" key="2">
    <source>
        <dbReference type="EMBL" id="PAU48652.1"/>
    </source>
</evidence>
<gene>
    <name evidence="2" type="ORF">CK936_12100</name>
</gene>
<name>A0A2A2DBH8_9ACTN</name>
<sequence>MTDDCRGSTPTTGDKADGRGYGLIGLTERVEALGGRLTTVPQGDGGLRVLAVLPLDPDSFVG</sequence>
<feature type="region of interest" description="Disordered" evidence="1">
    <location>
        <begin position="1"/>
        <end position="20"/>
    </location>
</feature>
<reference evidence="2 3" key="1">
    <citation type="submission" date="2017-08" db="EMBL/GenBank/DDBJ databases">
        <title>Genome sequence of Streptomyces albireticuli NRRL B-1670.</title>
        <authorList>
            <person name="Graham D.E."/>
            <person name="Mahan K.M."/>
            <person name="Klingeman D.M."/>
            <person name="Hettich R.L."/>
            <person name="Parry R.J."/>
            <person name="Spain J.C."/>
        </authorList>
    </citation>
    <scope>NUCLEOTIDE SEQUENCE [LARGE SCALE GENOMIC DNA]</scope>
    <source>
        <strain evidence="2 3">NRRL B-1670</strain>
    </source>
</reference>
<dbReference type="Proteomes" id="UP000218944">
    <property type="component" value="Unassembled WGS sequence"/>
</dbReference>
<keyword evidence="3" id="KW-1185">Reference proteome</keyword>
<dbReference type="RefSeq" id="WP_095580967.1">
    <property type="nucleotide sequence ID" value="NZ_JAJQQQ010000001.1"/>
</dbReference>
<organism evidence="2 3">
    <name type="scientific">Streptomyces albireticuli</name>
    <dbReference type="NCBI Taxonomy" id="1940"/>
    <lineage>
        <taxon>Bacteria</taxon>
        <taxon>Bacillati</taxon>
        <taxon>Actinomycetota</taxon>
        <taxon>Actinomycetes</taxon>
        <taxon>Kitasatosporales</taxon>
        <taxon>Streptomycetaceae</taxon>
        <taxon>Streptomyces</taxon>
    </lineage>
</organism>